<evidence type="ECO:0000259" key="2">
    <source>
        <dbReference type="Pfam" id="PF22807"/>
    </source>
</evidence>
<feature type="domain" description="Pyrroloquinoline quinone-dependent pyranose dehydrogenase beta-propeller" evidence="2">
    <location>
        <begin position="2"/>
        <end position="372"/>
    </location>
</feature>
<dbReference type="InterPro" id="IPR011041">
    <property type="entry name" value="Quinoprot_gluc/sorb_DH_b-prop"/>
</dbReference>
<comment type="caution">
    <text evidence="3">The sequence shown here is derived from an EMBL/GenBank/DDBJ whole genome shotgun (WGS) entry which is preliminary data.</text>
</comment>
<reference evidence="3 4" key="1">
    <citation type="submission" date="2019-09" db="EMBL/GenBank/DDBJ databases">
        <title>The hologenome of the rock-dwelling lichen Lasallia pustulata.</title>
        <authorList>
            <person name="Greshake Tzovaras B."/>
            <person name="Segers F."/>
            <person name="Bicker A."/>
            <person name="Dal Grande F."/>
            <person name="Otte J."/>
            <person name="Hankeln T."/>
            <person name="Schmitt I."/>
            <person name="Ebersberger I."/>
        </authorList>
    </citation>
    <scope>NUCLEOTIDE SEQUENCE [LARGE SCALE GENOMIC DNA]</scope>
    <source>
        <strain evidence="3">A1-1</strain>
    </source>
</reference>
<name>A0A5M8PPG6_9LECA</name>
<dbReference type="InterPro" id="IPR051262">
    <property type="entry name" value="SMP-30/CGR1_Lactonase"/>
</dbReference>
<dbReference type="InterPro" id="IPR011042">
    <property type="entry name" value="6-blade_b-propeller_TolB-like"/>
</dbReference>
<dbReference type="OrthoDB" id="507128at2759"/>
<dbReference type="Pfam" id="PF22807">
    <property type="entry name" value="TrAA12"/>
    <property type="match status" value="1"/>
</dbReference>
<proteinExistence type="predicted"/>
<evidence type="ECO:0000313" key="3">
    <source>
        <dbReference type="EMBL" id="KAA6410877.1"/>
    </source>
</evidence>
<feature type="compositionally biased region" description="Low complexity" evidence="1">
    <location>
        <begin position="374"/>
        <end position="384"/>
    </location>
</feature>
<dbReference type="Gene3D" id="2.120.10.30">
    <property type="entry name" value="TolB, C-terminal domain"/>
    <property type="match status" value="1"/>
</dbReference>
<protein>
    <recommendedName>
        <fullName evidence="2">Pyrroloquinoline quinone-dependent pyranose dehydrogenase beta-propeller domain-containing protein</fullName>
    </recommendedName>
</protein>
<accession>A0A5M8PPG6</accession>
<dbReference type="PANTHER" id="PTHR47572:SF4">
    <property type="entry name" value="LACTONASE DRP35"/>
    <property type="match status" value="1"/>
</dbReference>
<dbReference type="PANTHER" id="PTHR47572">
    <property type="entry name" value="LIPOPROTEIN-RELATED"/>
    <property type="match status" value="1"/>
</dbReference>
<organism evidence="3 4">
    <name type="scientific">Lasallia pustulata</name>
    <dbReference type="NCBI Taxonomy" id="136370"/>
    <lineage>
        <taxon>Eukaryota</taxon>
        <taxon>Fungi</taxon>
        <taxon>Dikarya</taxon>
        <taxon>Ascomycota</taxon>
        <taxon>Pezizomycotina</taxon>
        <taxon>Lecanoromycetes</taxon>
        <taxon>OSLEUM clade</taxon>
        <taxon>Umbilicariomycetidae</taxon>
        <taxon>Umbilicariales</taxon>
        <taxon>Umbilicariaceae</taxon>
        <taxon>Lasallia</taxon>
    </lineage>
</organism>
<feature type="region of interest" description="Disordered" evidence="1">
    <location>
        <begin position="374"/>
        <end position="402"/>
    </location>
</feature>
<sequence length="424" mass="44846">MALVATGLTKPRSIQFDGSGNLLVVQQGEGIVALDFQDDSGTCLSVKSSTNVVENAALNHGIFLDGNTLYASSSDTAWSWTYDPSRKSVSAMNKTIVTGMNTDDHTTRTLLVLNGTLVVTRGSTSNVDLATEIVSSGRSQIKSFDLGRVTEEGYDFDTEGVLVGWGLRNDVGIAAHPATGGLYSVENSVDQLIRDGEDIHENNPGEELNYLGTVSAPSGRNYGYPYCFAAWNVSEIPNSKLTVGQQFAMGTPNSTINDTYCAEQEAPRLTFQAHMAPLDILFNNSGTEAWVSFHGSWDRTSPSGYKVSVIQFANGEPVAPSNSTTSTTDIFANSDNSRCPDQCFRPVGLALDNQGRLFVSSDATGELYVIQRDGTASGGASSTTTGGGGAATASSTSKPSSAGRHWSHSMAALIAAVSVFCSIY</sequence>
<dbReference type="SUPFAM" id="SSF50952">
    <property type="entry name" value="Soluble quinoprotein glucose dehydrogenase"/>
    <property type="match status" value="1"/>
</dbReference>
<dbReference type="AlphaFoldDB" id="A0A5M8PPG6"/>
<feature type="compositionally biased region" description="Low complexity" evidence="1">
    <location>
        <begin position="391"/>
        <end position="402"/>
    </location>
</feature>
<evidence type="ECO:0000256" key="1">
    <source>
        <dbReference type="SAM" id="MobiDB-lite"/>
    </source>
</evidence>
<evidence type="ECO:0000313" key="4">
    <source>
        <dbReference type="Proteomes" id="UP000324767"/>
    </source>
</evidence>
<dbReference type="Proteomes" id="UP000324767">
    <property type="component" value="Unassembled WGS sequence"/>
</dbReference>
<gene>
    <name evidence="3" type="ORF">FRX48_05187</name>
</gene>
<dbReference type="InterPro" id="IPR054539">
    <property type="entry name" value="Beta-prop_PDH"/>
</dbReference>
<dbReference type="EMBL" id="VXIT01000008">
    <property type="protein sequence ID" value="KAA6410877.1"/>
    <property type="molecule type" value="Genomic_DNA"/>
</dbReference>